<proteinExistence type="predicted"/>
<organism evidence="2 3">
    <name type="scientific">Panicum miliaceum</name>
    <name type="common">Proso millet</name>
    <name type="synonym">Broomcorn millet</name>
    <dbReference type="NCBI Taxonomy" id="4540"/>
    <lineage>
        <taxon>Eukaryota</taxon>
        <taxon>Viridiplantae</taxon>
        <taxon>Streptophyta</taxon>
        <taxon>Embryophyta</taxon>
        <taxon>Tracheophyta</taxon>
        <taxon>Spermatophyta</taxon>
        <taxon>Magnoliopsida</taxon>
        <taxon>Liliopsida</taxon>
        <taxon>Poales</taxon>
        <taxon>Poaceae</taxon>
        <taxon>PACMAD clade</taxon>
        <taxon>Panicoideae</taxon>
        <taxon>Panicodae</taxon>
        <taxon>Paniceae</taxon>
        <taxon>Panicinae</taxon>
        <taxon>Panicum</taxon>
        <taxon>Panicum sect. Panicum</taxon>
    </lineage>
</organism>
<gene>
    <name evidence="2" type="ORF">C2845_PM12G23430</name>
</gene>
<dbReference type="EMBL" id="PQIB02000012">
    <property type="protein sequence ID" value="RLM79183.1"/>
    <property type="molecule type" value="Genomic_DNA"/>
</dbReference>
<evidence type="ECO:0000313" key="2">
    <source>
        <dbReference type="EMBL" id="RLM79183.1"/>
    </source>
</evidence>
<sequence>MPYRLVGRYGRLAKAGRADERPVRGLSCSHTAPLQYSQAGAVKRNKGSSQRASIGPSDATHRTRRGAGAGNTCRLQRQPPGCTPTHCSYSHNNSAQLGSYARRPPLAP</sequence>
<comment type="caution">
    <text evidence="2">The sequence shown here is derived from an EMBL/GenBank/DDBJ whole genome shotgun (WGS) entry which is preliminary data.</text>
</comment>
<evidence type="ECO:0000313" key="3">
    <source>
        <dbReference type="Proteomes" id="UP000275267"/>
    </source>
</evidence>
<dbReference type="Proteomes" id="UP000275267">
    <property type="component" value="Unassembled WGS sequence"/>
</dbReference>
<reference evidence="3" key="1">
    <citation type="journal article" date="2019" name="Nat. Commun.">
        <title>The genome of broomcorn millet.</title>
        <authorList>
            <person name="Zou C."/>
            <person name="Miki D."/>
            <person name="Li D."/>
            <person name="Tang Q."/>
            <person name="Xiao L."/>
            <person name="Rajput S."/>
            <person name="Deng P."/>
            <person name="Jia W."/>
            <person name="Huang R."/>
            <person name="Zhang M."/>
            <person name="Sun Y."/>
            <person name="Hu J."/>
            <person name="Fu X."/>
            <person name="Schnable P.S."/>
            <person name="Li F."/>
            <person name="Zhang H."/>
            <person name="Feng B."/>
            <person name="Zhu X."/>
            <person name="Liu R."/>
            <person name="Schnable J.C."/>
            <person name="Zhu J.-K."/>
            <person name="Zhang H."/>
        </authorList>
    </citation>
    <scope>NUCLEOTIDE SEQUENCE [LARGE SCALE GENOMIC DNA]</scope>
</reference>
<accession>A0A3L6QEP4</accession>
<name>A0A3L6QEP4_PANMI</name>
<keyword evidence="3" id="KW-1185">Reference proteome</keyword>
<feature type="region of interest" description="Disordered" evidence="1">
    <location>
        <begin position="37"/>
        <end position="108"/>
    </location>
</feature>
<feature type="compositionally biased region" description="Polar residues" evidence="1">
    <location>
        <begin position="85"/>
        <end position="97"/>
    </location>
</feature>
<dbReference type="AlphaFoldDB" id="A0A3L6QEP4"/>
<evidence type="ECO:0000256" key="1">
    <source>
        <dbReference type="SAM" id="MobiDB-lite"/>
    </source>
</evidence>
<protein>
    <submittedName>
        <fullName evidence="2">Uncharacterized protein</fullName>
    </submittedName>
</protein>